<dbReference type="Proteomes" id="UP000824120">
    <property type="component" value="Chromosome 3"/>
</dbReference>
<accession>A0A9J5ZTW4</accession>
<gene>
    <name evidence="2" type="ORF">H5410_015260</name>
</gene>
<dbReference type="Pfam" id="PF00646">
    <property type="entry name" value="F-box"/>
    <property type="match status" value="1"/>
</dbReference>
<name>A0A9J5ZTW4_SOLCO</name>
<dbReference type="InterPro" id="IPR001810">
    <property type="entry name" value="F-box_dom"/>
</dbReference>
<sequence>MIPMRRIPTLPQELIVEIFQWFPIMSLMRFRCISKFFDVLVLDSDITHVHHLHSMTRDGETKFLMGKAEDLYIVDLNEEGYTSRWNFDCHDQYFNGPCVNGSYCIWKHDKEPVRIFNPNFTRVHHLRYMTRDGGTKFLMGKAEDQYVGKIALLDCWGCFTGQNDLWALENSEKEEWKSNGIHIPPQWKDVEDISKPEYCPPQGFYDFRDGEIIFIAMKNSILFCNFYDVETNSWRYLKIHGTPTEDGINVINFYVESLYSC</sequence>
<reference evidence="2 3" key="1">
    <citation type="submission" date="2020-09" db="EMBL/GenBank/DDBJ databases">
        <title>De no assembly of potato wild relative species, Solanum commersonii.</title>
        <authorList>
            <person name="Cho K."/>
        </authorList>
    </citation>
    <scope>NUCLEOTIDE SEQUENCE [LARGE SCALE GENOMIC DNA]</scope>
    <source>
        <strain evidence="2">LZ3.2</strain>
        <tissue evidence="2">Leaf</tissue>
    </source>
</reference>
<evidence type="ECO:0000259" key="1">
    <source>
        <dbReference type="PROSITE" id="PS50181"/>
    </source>
</evidence>
<comment type="caution">
    <text evidence="2">The sequence shown here is derived from an EMBL/GenBank/DDBJ whole genome shotgun (WGS) entry which is preliminary data.</text>
</comment>
<dbReference type="PROSITE" id="PS50181">
    <property type="entry name" value="FBOX"/>
    <property type="match status" value="1"/>
</dbReference>
<keyword evidence="3" id="KW-1185">Reference proteome</keyword>
<dbReference type="EMBL" id="JACXVP010000003">
    <property type="protein sequence ID" value="KAG5615436.1"/>
    <property type="molecule type" value="Genomic_DNA"/>
</dbReference>
<protein>
    <recommendedName>
        <fullName evidence="1">F-box domain-containing protein</fullName>
    </recommendedName>
</protein>
<dbReference type="PANTHER" id="PTHR31111">
    <property type="entry name" value="BNAA05G37150D PROTEIN-RELATED"/>
    <property type="match status" value="1"/>
</dbReference>
<dbReference type="InterPro" id="IPR013187">
    <property type="entry name" value="F-box-assoc_dom_typ3"/>
</dbReference>
<dbReference type="OrthoDB" id="1246558at2759"/>
<evidence type="ECO:0000313" key="3">
    <source>
        <dbReference type="Proteomes" id="UP000824120"/>
    </source>
</evidence>
<dbReference type="AlphaFoldDB" id="A0A9J5ZTW4"/>
<dbReference type="Pfam" id="PF08268">
    <property type="entry name" value="FBA_3"/>
    <property type="match status" value="1"/>
</dbReference>
<dbReference type="InterPro" id="IPR036047">
    <property type="entry name" value="F-box-like_dom_sf"/>
</dbReference>
<dbReference type="PANTHER" id="PTHR31111:SF27">
    <property type="entry name" value="F-BOX DOMAIN-CONTAINING PROTEIN"/>
    <property type="match status" value="1"/>
</dbReference>
<evidence type="ECO:0000313" key="2">
    <source>
        <dbReference type="EMBL" id="KAG5615436.1"/>
    </source>
</evidence>
<feature type="domain" description="F-box" evidence="1">
    <location>
        <begin position="4"/>
        <end position="51"/>
    </location>
</feature>
<organism evidence="2 3">
    <name type="scientific">Solanum commersonii</name>
    <name type="common">Commerson's wild potato</name>
    <name type="synonym">Commerson's nightshade</name>
    <dbReference type="NCBI Taxonomy" id="4109"/>
    <lineage>
        <taxon>Eukaryota</taxon>
        <taxon>Viridiplantae</taxon>
        <taxon>Streptophyta</taxon>
        <taxon>Embryophyta</taxon>
        <taxon>Tracheophyta</taxon>
        <taxon>Spermatophyta</taxon>
        <taxon>Magnoliopsida</taxon>
        <taxon>eudicotyledons</taxon>
        <taxon>Gunneridae</taxon>
        <taxon>Pentapetalae</taxon>
        <taxon>asterids</taxon>
        <taxon>lamiids</taxon>
        <taxon>Solanales</taxon>
        <taxon>Solanaceae</taxon>
        <taxon>Solanoideae</taxon>
        <taxon>Solaneae</taxon>
        <taxon>Solanum</taxon>
    </lineage>
</organism>
<proteinExistence type="predicted"/>
<dbReference type="SUPFAM" id="SSF81383">
    <property type="entry name" value="F-box domain"/>
    <property type="match status" value="1"/>
</dbReference>